<dbReference type="Gene3D" id="1.10.1200.10">
    <property type="entry name" value="ACP-like"/>
    <property type="match status" value="1"/>
</dbReference>
<feature type="region of interest" description="N-terminal hotdog fold" evidence="4">
    <location>
        <begin position="1432"/>
        <end position="1555"/>
    </location>
</feature>
<dbReference type="InterPro" id="IPR049900">
    <property type="entry name" value="PKS_mFAS_DH"/>
</dbReference>
<dbReference type="InterPro" id="IPR049552">
    <property type="entry name" value="PKS_DH_N"/>
</dbReference>
<dbReference type="GO" id="GO:0071770">
    <property type="term" value="P:DIM/DIP cell wall layer assembly"/>
    <property type="evidence" value="ECO:0007669"/>
    <property type="project" value="TreeGrafter"/>
</dbReference>
<dbReference type="InterPro" id="IPR020841">
    <property type="entry name" value="PKS_Beta-ketoAc_synthase_dom"/>
</dbReference>
<dbReference type="Pfam" id="PF00109">
    <property type="entry name" value="ketoacyl-synt"/>
    <property type="match status" value="1"/>
</dbReference>
<organism evidence="8">
    <name type="scientific">Micromonospora sp. HUAS YX12</name>
    <dbReference type="NCBI Taxonomy" id="3156396"/>
    <lineage>
        <taxon>Bacteria</taxon>
        <taxon>Bacillati</taxon>
        <taxon>Actinomycetota</taxon>
        <taxon>Actinomycetes</taxon>
        <taxon>Micromonosporales</taxon>
        <taxon>Micromonosporaceae</taxon>
        <taxon>Micromonospora</taxon>
    </lineage>
</organism>
<dbReference type="InterPro" id="IPR001227">
    <property type="entry name" value="Ac_transferase_dom_sf"/>
</dbReference>
<evidence type="ECO:0000256" key="4">
    <source>
        <dbReference type="PROSITE-ProRule" id="PRU01363"/>
    </source>
</evidence>
<dbReference type="InterPro" id="IPR013968">
    <property type="entry name" value="PKS_KR"/>
</dbReference>
<dbReference type="InterPro" id="IPR050091">
    <property type="entry name" value="PKS_NRPS_Biosynth_Enz"/>
</dbReference>
<feature type="compositionally biased region" description="Pro residues" evidence="5">
    <location>
        <begin position="910"/>
        <end position="924"/>
    </location>
</feature>
<dbReference type="Pfam" id="PF21089">
    <property type="entry name" value="PKS_DH_N"/>
    <property type="match status" value="1"/>
</dbReference>
<keyword evidence="3" id="KW-0808">Transferase</keyword>
<sequence>MTGTGAPIVVVGMACRYPDAADPGQLWQTVLGRRRAFRPMPPERLPVADYHRPGPDEVDHTYVDRAAVLSDWVFDRSRFHVPGEVFRAVDLTHWLALEVAADALADAGCPAGAGLPNDRVGVMLGNSMTGEFSRANGLRLRWPYVHRLLAETLAGLDLSDAEREKLLATAEDRYKEPFPPPGEETLAGALSNTIAGRICNHFDFHGTGYTVDAACASSLMAVATAARMLADGDLDVALAGGVDLSLDPLELVGFARVGALAAGDMRIYDSRPTGFLPGEGCGILVLCREDFAAEHGLRPYARLHGWGTSSDGNGGLTRPEPAGQLLALRRAYRRSGLAPEQVSFVEGHGTGTAVGDETELSALRDLHAGRRLPAVLGSVKANIGHTKAAAGVAGMIKAVLAIHHQVIPPTTGCESPHPALAVPGSPLVVTDEPAPWPGPDRYASVSAMGFGGINAHVVLGGISPTTRRVVTDAERRAARPLPSHEVVVCAAADRAALTARLTGLADLAGRLSRAELGDLAATSAAEPVAAGAVRFAAVVRDPDGLVRAARRAVTALADAETELFDPEAGVFLGAGAAPRIGYLFSGQGSPVHPSAGALGELLDGPLAGYDSELGITAGAVADTAVAQPAILRASLAGLNWLRRLGVEAEAAVGHSLGEIGALCWAGALDDKEALDLVRVRGRLMSDAPGRGAMAAVAGPADRVRELLRAGPVVVAGENSAGQCTVSGPAAEVARFIAGASSAGLRATALPVSHAFHSPMMAPASLALRDHLTGLAGRAPRRPVCSTVTGDWLGTGTDLADLLTRQLVEPVRFRDALARLAERTDLLIEVGPGAVLAGLAAHLPDARVVALDSGAPGQHGVATVTAALFATGAGPDVGAYYARRACRRLTPDWRPVFLRNPCENTSGPARAPQPRPRPAPAPVATPPAVTVDDTDLLSAVTRRVAAMVELDAATLSPDTRLVADLHLSSLRVSQLAVDAAAAVGRSAPAVPAALADATIDQLAAMLATLPAAGEADAPPAGIASWVRAFTDRFVESAAPTVRPGARRGWTVLGTEDHPLSKGVAEHFPAADTPDARLLLLPPGLTVPAELVVTALRATAADGLPLVVLHHGGVGAAVGRSIAMERPGAAVMVAETPVDDRCLKLVAEASVDWTGYVEAVYDEDGVRTTRVAAPLALSRRDERIPLVPGDMLLVTGGAKGIGLECAAAVCQATGATAMLFGRSPVTDPEVRAGLDRLTALGITADYRAVDVSDGAAVTAVVTAVQDRYGPVRGLLHAAGHNTPRRIEDVTVEGLRATLAPKSSGFDHLVAALGDDLRFAVAFGSVIGRTGLTGQSEYAVANEWLARRCAELTRERPGTRWLTVQWSAWSGVGMGVRLGVLDALVRDGLEPISVPAGTDLLLRLLAAPDTGPCVLAAGRLPAGPTLRYRDDDRTGGRFAERVLASTPGVESVLGATLTAGTDPYLSDHVVDGVPLLPAVLGLEAMTQAATALTGAPGTPVRLTGVRLERPVTVTDRRDIRVAALVHDDGRVETALRSDDTGFAVDHFAAAVTTGAVPAPDPAVPAPAPRLGEPGLPAAGLYGGLYFHGPAFRRVRGYHALSAYRCVFSVRAEPGTAWFGMYLDASLRLGDPGARDAVLHGLQGCVPDHRVLPVSVERITVWHRPSGVLTVTARQRAEDGAEFVYDVLVTDESGRPVEEWTGLVLRSVAEIGWSGMPAFLAGPAVARRLRHRHPGIDAAVLPATRGDGGPTVRLTDWLTGAALGEPGGARHAGDGRVTVPGGGGVSASHLDDLVLVTVARGPVGVDWERVDDRPPPLEERHRALAVRLAAESGEDEATAAVRVWTAIEVTRKLGLGPSAPLVFTGREPSGTLGLRSGDHVLSSVLLRTAGDARQVAVCVGTPA</sequence>
<keyword evidence="1" id="KW-0596">Phosphopantetheine</keyword>
<dbReference type="PANTHER" id="PTHR43775:SF37">
    <property type="entry name" value="SI:DKEY-61P9.11"/>
    <property type="match status" value="1"/>
</dbReference>
<proteinExistence type="predicted"/>
<dbReference type="Pfam" id="PF08659">
    <property type="entry name" value="KR"/>
    <property type="match status" value="1"/>
</dbReference>
<dbReference type="GO" id="GO:0006633">
    <property type="term" value="P:fatty acid biosynthetic process"/>
    <property type="evidence" value="ECO:0007669"/>
    <property type="project" value="TreeGrafter"/>
</dbReference>
<evidence type="ECO:0000256" key="2">
    <source>
        <dbReference type="ARBA" id="ARBA00022553"/>
    </source>
</evidence>
<feature type="domain" description="PKS/mFAS DH" evidence="7">
    <location>
        <begin position="1432"/>
        <end position="1710"/>
    </location>
</feature>
<dbReference type="EMBL" id="CP157974">
    <property type="protein sequence ID" value="XBT81136.1"/>
    <property type="molecule type" value="Genomic_DNA"/>
</dbReference>
<dbReference type="InterPro" id="IPR016035">
    <property type="entry name" value="Acyl_Trfase/lysoPLipase"/>
</dbReference>
<dbReference type="PANTHER" id="PTHR43775">
    <property type="entry name" value="FATTY ACID SYNTHASE"/>
    <property type="match status" value="1"/>
</dbReference>
<dbReference type="InterPro" id="IPR049551">
    <property type="entry name" value="PKS_DH_C"/>
</dbReference>
<dbReference type="InterPro" id="IPR014043">
    <property type="entry name" value="Acyl_transferase_dom"/>
</dbReference>
<evidence type="ECO:0000256" key="5">
    <source>
        <dbReference type="SAM" id="MobiDB-lite"/>
    </source>
</evidence>
<feature type="region of interest" description="C-terminal hotdog fold" evidence="4">
    <location>
        <begin position="1568"/>
        <end position="1710"/>
    </location>
</feature>
<dbReference type="Pfam" id="PF14765">
    <property type="entry name" value="PS-DH"/>
    <property type="match status" value="1"/>
</dbReference>
<dbReference type="PROSITE" id="PS52019">
    <property type="entry name" value="PKS_MFAS_DH"/>
    <property type="match status" value="1"/>
</dbReference>
<dbReference type="Gene3D" id="3.40.47.10">
    <property type="match status" value="1"/>
</dbReference>
<dbReference type="InterPro" id="IPR016039">
    <property type="entry name" value="Thiolase-like"/>
</dbReference>
<evidence type="ECO:0000256" key="3">
    <source>
        <dbReference type="ARBA" id="ARBA00022679"/>
    </source>
</evidence>
<dbReference type="SMART" id="SM00825">
    <property type="entry name" value="PKS_KS"/>
    <property type="match status" value="1"/>
</dbReference>
<dbReference type="PROSITE" id="PS52004">
    <property type="entry name" value="KS3_2"/>
    <property type="match status" value="1"/>
</dbReference>
<protein>
    <submittedName>
        <fullName evidence="8">SDR family NAD(P)-dependent oxidoreductase</fullName>
    </submittedName>
</protein>
<dbReference type="SMART" id="SM00826">
    <property type="entry name" value="PKS_DH"/>
    <property type="match status" value="1"/>
</dbReference>
<evidence type="ECO:0000259" key="6">
    <source>
        <dbReference type="PROSITE" id="PS52004"/>
    </source>
</evidence>
<dbReference type="SMART" id="SM00827">
    <property type="entry name" value="PKS_AT"/>
    <property type="match status" value="1"/>
</dbReference>
<dbReference type="InterPro" id="IPR036736">
    <property type="entry name" value="ACP-like_sf"/>
</dbReference>
<feature type="active site" description="Proton acceptor; for dehydratase activity" evidence="4">
    <location>
        <position position="1465"/>
    </location>
</feature>
<dbReference type="SUPFAM" id="SSF54637">
    <property type="entry name" value="Thioesterase/thiol ester dehydrase-isomerase"/>
    <property type="match status" value="1"/>
</dbReference>
<evidence type="ECO:0000313" key="8">
    <source>
        <dbReference type="EMBL" id="XBT81136.1"/>
    </source>
</evidence>
<evidence type="ECO:0000259" key="7">
    <source>
        <dbReference type="PROSITE" id="PS52019"/>
    </source>
</evidence>
<feature type="domain" description="Ketosynthase family 3 (KS3)" evidence="6">
    <location>
        <begin position="5"/>
        <end position="461"/>
    </location>
</feature>
<evidence type="ECO:0000256" key="1">
    <source>
        <dbReference type="ARBA" id="ARBA00022450"/>
    </source>
</evidence>
<dbReference type="SUPFAM" id="SSF52151">
    <property type="entry name" value="FabD/lysophospholipase-like"/>
    <property type="match status" value="1"/>
</dbReference>
<dbReference type="InterPro" id="IPR020807">
    <property type="entry name" value="PKS_DH"/>
</dbReference>
<dbReference type="InterPro" id="IPR036291">
    <property type="entry name" value="NAD(P)-bd_dom_sf"/>
</dbReference>
<feature type="active site" description="Proton donor; for dehydratase activity" evidence="4">
    <location>
        <position position="1620"/>
    </location>
</feature>
<dbReference type="Pfam" id="PF00698">
    <property type="entry name" value="Acyl_transf_1"/>
    <property type="match status" value="1"/>
</dbReference>
<dbReference type="InterPro" id="IPR042104">
    <property type="entry name" value="PKS_dehydratase_sf"/>
</dbReference>
<dbReference type="GO" id="GO:0004312">
    <property type="term" value="F:fatty acid synthase activity"/>
    <property type="evidence" value="ECO:0007669"/>
    <property type="project" value="TreeGrafter"/>
</dbReference>
<dbReference type="SMART" id="SM00822">
    <property type="entry name" value="PKS_KR"/>
    <property type="match status" value="1"/>
</dbReference>
<dbReference type="GO" id="GO:0005886">
    <property type="term" value="C:plasma membrane"/>
    <property type="evidence" value="ECO:0007669"/>
    <property type="project" value="TreeGrafter"/>
</dbReference>
<dbReference type="InterPro" id="IPR014031">
    <property type="entry name" value="Ketoacyl_synth_C"/>
</dbReference>
<dbReference type="InterPro" id="IPR016036">
    <property type="entry name" value="Malonyl_transacylase_ACP-bd"/>
</dbReference>
<reference evidence="8" key="1">
    <citation type="submission" date="2024-06" db="EMBL/GenBank/DDBJ databases">
        <title>Micromonospora sp. strain HUAS YX12 genome sequences.</title>
        <authorList>
            <person name="Mo P."/>
        </authorList>
    </citation>
    <scope>NUCLEOTIDE SEQUENCE</scope>
    <source>
        <strain evidence="8">HUAS YX12</strain>
    </source>
</reference>
<gene>
    <name evidence="8" type="ORF">ABIH81_26340</name>
</gene>
<dbReference type="Gene3D" id="3.10.129.110">
    <property type="entry name" value="Polyketide synthase dehydratase"/>
    <property type="match status" value="1"/>
</dbReference>
<dbReference type="GO" id="GO:0005737">
    <property type="term" value="C:cytoplasm"/>
    <property type="evidence" value="ECO:0007669"/>
    <property type="project" value="TreeGrafter"/>
</dbReference>
<dbReference type="SUPFAM" id="SSF51735">
    <property type="entry name" value="NAD(P)-binding Rossmann-fold domains"/>
    <property type="match status" value="1"/>
</dbReference>
<accession>A0AAU7R041</accession>
<dbReference type="Gene3D" id="3.40.50.720">
    <property type="entry name" value="NAD(P)-binding Rossmann-like Domain"/>
    <property type="match status" value="1"/>
</dbReference>
<dbReference type="RefSeq" id="WP_349877554.1">
    <property type="nucleotide sequence ID" value="NZ_CP157974.1"/>
</dbReference>
<dbReference type="Pfam" id="PF02801">
    <property type="entry name" value="Ketoacyl-synt_C"/>
    <property type="match status" value="1"/>
</dbReference>
<dbReference type="SUPFAM" id="SSF53901">
    <property type="entry name" value="Thiolase-like"/>
    <property type="match status" value="1"/>
</dbReference>
<dbReference type="Gene3D" id="3.40.366.10">
    <property type="entry name" value="Malonyl-Coenzyme A Acyl Carrier Protein, domain 2"/>
    <property type="match status" value="1"/>
</dbReference>
<dbReference type="InterPro" id="IPR057326">
    <property type="entry name" value="KR_dom"/>
</dbReference>
<name>A0AAU7R041_9ACTN</name>
<dbReference type="CDD" id="cd00833">
    <property type="entry name" value="PKS"/>
    <property type="match status" value="1"/>
</dbReference>
<keyword evidence="2" id="KW-0597">Phosphoprotein</keyword>
<feature type="region of interest" description="Disordered" evidence="5">
    <location>
        <begin position="899"/>
        <end position="927"/>
    </location>
</feature>
<dbReference type="InterPro" id="IPR014030">
    <property type="entry name" value="Ketoacyl_synth_N"/>
</dbReference>
<dbReference type="InterPro" id="IPR029069">
    <property type="entry name" value="HotDog_dom_sf"/>
</dbReference>
<dbReference type="SUPFAM" id="SSF55048">
    <property type="entry name" value="Probable ACP-binding domain of malonyl-CoA ACP transacylase"/>
    <property type="match status" value="1"/>
</dbReference>
<dbReference type="SUPFAM" id="SSF47336">
    <property type="entry name" value="ACP-like"/>
    <property type="match status" value="1"/>
</dbReference>